<reference evidence="13 14" key="1">
    <citation type="submission" date="2019-01" db="EMBL/GenBank/DDBJ databases">
        <title>Nocardioides guangzhouensis sp. nov., an actinobacterium isolated from soil.</title>
        <authorList>
            <person name="Fu Y."/>
            <person name="Cai Y."/>
            <person name="Lin Z."/>
            <person name="Chen P."/>
        </authorList>
    </citation>
    <scope>NUCLEOTIDE SEQUENCE [LARGE SCALE GENOMIC DNA]</scope>
    <source>
        <strain evidence="13 14">NBRC 105384</strain>
    </source>
</reference>
<feature type="domain" description="Major facilitator superfamily (MFS) profile" evidence="12">
    <location>
        <begin position="20"/>
        <end position="430"/>
    </location>
</feature>
<dbReference type="GO" id="GO:0015293">
    <property type="term" value="F:symporter activity"/>
    <property type="evidence" value="ECO:0007669"/>
    <property type="project" value="UniProtKB-KW"/>
</dbReference>
<evidence type="ECO:0000256" key="10">
    <source>
        <dbReference type="ARBA" id="ARBA00039918"/>
    </source>
</evidence>
<evidence type="ECO:0000256" key="6">
    <source>
        <dbReference type="ARBA" id="ARBA00022847"/>
    </source>
</evidence>
<dbReference type="InterPro" id="IPR036259">
    <property type="entry name" value="MFS_trans_sf"/>
</dbReference>
<comment type="subcellular location">
    <subcellularLocation>
        <location evidence="1">Cell membrane</location>
        <topology evidence="1">Multi-pass membrane protein</topology>
    </subcellularLocation>
</comment>
<protein>
    <recommendedName>
        <fullName evidence="10">Putative proline/betaine transporter</fullName>
    </recommendedName>
</protein>
<keyword evidence="6" id="KW-0769">Symport</keyword>
<dbReference type="InterPro" id="IPR005829">
    <property type="entry name" value="Sugar_transporter_CS"/>
</dbReference>
<feature type="transmembrane region" description="Helical" evidence="11">
    <location>
        <begin position="61"/>
        <end position="81"/>
    </location>
</feature>
<dbReference type="PROSITE" id="PS50850">
    <property type="entry name" value="MFS"/>
    <property type="match status" value="1"/>
</dbReference>
<dbReference type="InterPro" id="IPR011701">
    <property type="entry name" value="MFS"/>
</dbReference>
<keyword evidence="4" id="KW-1003">Cell membrane</keyword>
<name>A0A4Q5J1M0_9ACTN</name>
<evidence type="ECO:0000256" key="7">
    <source>
        <dbReference type="ARBA" id="ARBA00022989"/>
    </source>
</evidence>
<dbReference type="InterPro" id="IPR020846">
    <property type="entry name" value="MFS_dom"/>
</dbReference>
<dbReference type="FunFam" id="1.20.1250.20:FF:000001">
    <property type="entry name" value="Dicarboxylate MFS transporter"/>
    <property type="match status" value="1"/>
</dbReference>
<accession>A0A4Q5J1M0</accession>
<evidence type="ECO:0000256" key="3">
    <source>
        <dbReference type="ARBA" id="ARBA00022448"/>
    </source>
</evidence>
<feature type="transmembrane region" description="Helical" evidence="11">
    <location>
        <begin position="258"/>
        <end position="275"/>
    </location>
</feature>
<keyword evidence="8 11" id="KW-0472">Membrane</keyword>
<evidence type="ECO:0000256" key="9">
    <source>
        <dbReference type="ARBA" id="ARBA00037295"/>
    </source>
</evidence>
<dbReference type="CDD" id="cd17369">
    <property type="entry name" value="MFS_ShiA_like"/>
    <property type="match status" value="1"/>
</dbReference>
<dbReference type="PANTHER" id="PTHR43045">
    <property type="entry name" value="SHIKIMATE TRANSPORTER"/>
    <property type="match status" value="1"/>
</dbReference>
<keyword evidence="5 11" id="KW-0812">Transmembrane</keyword>
<evidence type="ECO:0000313" key="14">
    <source>
        <dbReference type="Proteomes" id="UP000291189"/>
    </source>
</evidence>
<dbReference type="SUPFAM" id="SSF103473">
    <property type="entry name" value="MFS general substrate transporter"/>
    <property type="match status" value="1"/>
</dbReference>
<sequence length="453" mass="48078">MRRKVVIDSGEVSDASIRQVASASLIGSVVEWYDFFLYGTMAALVFNAEFFPSVDPVTGTIAAFATFAAGFVLRPLGGVIFGHLGDRLGRKPMLVVTMMIMGLATFAMGLLPTYDAIGVAAPVLLVALRMLQGIGLGGEWGGAVLLCVEHAPQKHRGWYSSWPQLGVPIGLLLSTGSVKALGLLGEEALVEYAWRIPFLASIVLVAIGLFIRLKIDEPPAFRELVQDDARVRMPLLEVVRRHPKVTLLAMGARISESVTFNVYNAFLVTYVVTVLGLPNTLALNALLVAAVVGFGVILFSASVSDRIGRRPVFAAGAALAFVSAFPIFAGINTGSQLWITVAVVVGWGVAACTMFGPEGVLFAELYPTRVRYSGMSTVYQLGVLPSGAVAPLICTSLVAWAGSSWPAAVYVMAMAAITLVSLAFLPETYRRALHGQDHAGEAAIDDSLTEVSA</sequence>
<evidence type="ECO:0000256" key="2">
    <source>
        <dbReference type="ARBA" id="ARBA00008240"/>
    </source>
</evidence>
<feature type="transmembrane region" description="Helical" evidence="11">
    <location>
        <begin position="20"/>
        <end position="41"/>
    </location>
</feature>
<dbReference type="OrthoDB" id="3768022at2"/>
<dbReference type="RefSeq" id="WP_129987254.1">
    <property type="nucleotide sequence ID" value="NZ_SDPU01000021.1"/>
</dbReference>
<evidence type="ECO:0000256" key="4">
    <source>
        <dbReference type="ARBA" id="ARBA00022475"/>
    </source>
</evidence>
<gene>
    <name evidence="13" type="ORF">ETU37_10515</name>
</gene>
<keyword evidence="3" id="KW-0813">Transport</keyword>
<evidence type="ECO:0000259" key="12">
    <source>
        <dbReference type="PROSITE" id="PS50850"/>
    </source>
</evidence>
<keyword evidence="7 11" id="KW-1133">Transmembrane helix</keyword>
<evidence type="ECO:0000313" key="13">
    <source>
        <dbReference type="EMBL" id="RYU12422.1"/>
    </source>
</evidence>
<dbReference type="GO" id="GO:0005886">
    <property type="term" value="C:plasma membrane"/>
    <property type="evidence" value="ECO:0007669"/>
    <property type="project" value="UniProtKB-SubCell"/>
</dbReference>
<dbReference type="PANTHER" id="PTHR43045:SF1">
    <property type="entry name" value="SHIKIMATE TRANSPORTER"/>
    <property type="match status" value="1"/>
</dbReference>
<dbReference type="Proteomes" id="UP000291189">
    <property type="component" value="Unassembled WGS sequence"/>
</dbReference>
<keyword evidence="14" id="KW-1185">Reference proteome</keyword>
<dbReference type="PROSITE" id="PS00217">
    <property type="entry name" value="SUGAR_TRANSPORT_2"/>
    <property type="match status" value="1"/>
</dbReference>
<comment type="similarity">
    <text evidence="2">Belongs to the major facilitator superfamily. Metabolite:H+ Symporter (MHS) family (TC 2.A.1.6) family.</text>
</comment>
<evidence type="ECO:0000256" key="5">
    <source>
        <dbReference type="ARBA" id="ARBA00022692"/>
    </source>
</evidence>
<feature type="transmembrane region" description="Helical" evidence="11">
    <location>
        <begin position="192"/>
        <end position="213"/>
    </location>
</feature>
<organism evidence="13 14">
    <name type="scientific">Nocardioides iriomotensis</name>
    <dbReference type="NCBI Taxonomy" id="715784"/>
    <lineage>
        <taxon>Bacteria</taxon>
        <taxon>Bacillati</taxon>
        <taxon>Actinomycetota</taxon>
        <taxon>Actinomycetes</taxon>
        <taxon>Propionibacteriales</taxon>
        <taxon>Nocardioidaceae</taxon>
        <taxon>Nocardioides</taxon>
    </lineage>
</organism>
<evidence type="ECO:0000256" key="1">
    <source>
        <dbReference type="ARBA" id="ARBA00004651"/>
    </source>
</evidence>
<feature type="transmembrane region" description="Helical" evidence="11">
    <location>
        <begin position="281"/>
        <end position="300"/>
    </location>
</feature>
<feature type="transmembrane region" description="Helical" evidence="11">
    <location>
        <begin position="378"/>
        <end position="401"/>
    </location>
</feature>
<evidence type="ECO:0000256" key="11">
    <source>
        <dbReference type="SAM" id="Phobius"/>
    </source>
</evidence>
<dbReference type="EMBL" id="SDPU01000021">
    <property type="protein sequence ID" value="RYU12422.1"/>
    <property type="molecule type" value="Genomic_DNA"/>
</dbReference>
<feature type="transmembrane region" description="Helical" evidence="11">
    <location>
        <begin position="407"/>
        <end position="425"/>
    </location>
</feature>
<feature type="transmembrane region" description="Helical" evidence="11">
    <location>
        <begin position="312"/>
        <end position="331"/>
    </location>
</feature>
<feature type="transmembrane region" description="Helical" evidence="11">
    <location>
        <begin position="93"/>
        <end position="111"/>
    </location>
</feature>
<feature type="transmembrane region" description="Helical" evidence="11">
    <location>
        <begin position="337"/>
        <end position="357"/>
    </location>
</feature>
<comment type="caution">
    <text evidence="13">The sequence shown here is derived from an EMBL/GenBank/DDBJ whole genome shotgun (WGS) entry which is preliminary data.</text>
</comment>
<dbReference type="Gene3D" id="1.20.1250.20">
    <property type="entry name" value="MFS general substrate transporter like domains"/>
    <property type="match status" value="1"/>
</dbReference>
<dbReference type="Pfam" id="PF07690">
    <property type="entry name" value="MFS_1"/>
    <property type="match status" value="1"/>
</dbReference>
<proteinExistence type="inferred from homology"/>
<dbReference type="AlphaFoldDB" id="A0A4Q5J1M0"/>
<comment type="function">
    <text evidence="9">May be a proton symporter involved in the uptake of osmolytes such as proline and glycine betaine.</text>
</comment>
<evidence type="ECO:0000256" key="8">
    <source>
        <dbReference type="ARBA" id="ARBA00023136"/>
    </source>
</evidence>